<feature type="transmembrane region" description="Helical" evidence="1">
    <location>
        <begin position="196"/>
        <end position="216"/>
    </location>
</feature>
<reference evidence="2" key="2">
    <citation type="submission" date="2024-02" db="EMBL/GenBank/DDBJ databases">
        <authorList>
            <person name="Prathaban M."/>
            <person name="Mythili R."/>
            <person name="Sharmila Devi N."/>
            <person name="Sobanaa M."/>
            <person name="Prathiviraj R."/>
            <person name="Selvin J."/>
        </authorList>
    </citation>
    <scope>NUCLEOTIDE SEQUENCE</scope>
    <source>
        <strain evidence="2">MP1014</strain>
    </source>
</reference>
<keyword evidence="1" id="KW-0472">Membrane</keyword>
<accession>A0ABU7ZAB2</accession>
<feature type="transmembrane region" description="Helical" evidence="1">
    <location>
        <begin position="93"/>
        <end position="113"/>
    </location>
</feature>
<dbReference type="RefSeq" id="WP_332902973.1">
    <property type="nucleotide sequence ID" value="NZ_JBAGLP010000119.1"/>
</dbReference>
<feature type="transmembrane region" description="Helical" evidence="1">
    <location>
        <begin position="31"/>
        <end position="49"/>
    </location>
</feature>
<organism evidence="2 3">
    <name type="scientific">Isoptericola haloaureus</name>
    <dbReference type="NCBI Taxonomy" id="1542902"/>
    <lineage>
        <taxon>Bacteria</taxon>
        <taxon>Bacillati</taxon>
        <taxon>Actinomycetota</taxon>
        <taxon>Actinomycetes</taxon>
        <taxon>Micrococcales</taxon>
        <taxon>Promicromonosporaceae</taxon>
        <taxon>Isoptericola</taxon>
    </lineage>
</organism>
<sequence>MTAPGTGTTRRTGAGLTAVLRLQLRTGWKALLAWVAGLVGVYAATVAAIDTTYGTPEQLATYQATVGSDPTMAAINGTPYGADTLGGVVANEFGFIAAIAVPLMGLLLVTRSTRAAEENGLLELLRSRAIGSRAPWSAALGVTAGALVLVGLGMAGSLLAYGVEAADAALYGASVTALGLVFAGVATLAGQLLRRAAGVVAVGIVVLGAAYVFRAIGDVEDNGWKWLSPLAWQQETRPFAEDPRVWPLLLALGVAATLSGLGLALVGRRDLGSAVVPSRPGPARAGRFLASGPGQALRQHGATLLAWAVGAALVGAVFGAFTDDIADVVAANPDLQAAFSAGAAGDPTSWYLSFTLVLVMLMAFGAAAQVVARVRREETGGRLEAVLARSVRRTTWLGTHAAVAVLGGALVALAGGAGLAVTASRATGDTAGAFTAAVQYLPAVVAVVGLGVALLGLLPRALGLLWVAIAYVAVVEMLGETLSMPDAALQVSPLHAIGRLPAEDPSGTGVLVVGAVAVALLGAGLAGFRHRDVPR</sequence>
<dbReference type="EMBL" id="JBAGLP010000119">
    <property type="protein sequence ID" value="MEG3616470.1"/>
    <property type="molecule type" value="Genomic_DNA"/>
</dbReference>
<gene>
    <name evidence="2" type="ORF">V5O49_15170</name>
</gene>
<feature type="transmembrane region" description="Helical" evidence="1">
    <location>
        <begin position="433"/>
        <end position="455"/>
    </location>
</feature>
<name>A0ABU7ZAB2_9MICO</name>
<protein>
    <recommendedName>
        <fullName evidence="4">ABC-2 type transport system permease protein</fullName>
    </recommendedName>
</protein>
<feature type="transmembrane region" description="Helical" evidence="1">
    <location>
        <begin position="168"/>
        <end position="189"/>
    </location>
</feature>
<reference evidence="2" key="1">
    <citation type="journal article" date="2024" name="Antonie Van Leeuwenhoek">
        <title>Isoptericola haloaureus sp. nov., a dimorphic actinobacterium isolated from mangrove sediments of southeast India, implicating biosaline agricultural significance through nitrogen fixation and salt tolerance genes.</title>
        <authorList>
            <person name="Prathaban M."/>
            <person name="Prathiviraj R."/>
            <person name="Ravichandran M."/>
            <person name="Natarajan S.D."/>
            <person name="Sobanaa M."/>
            <person name="Hari Krishna Kumar S."/>
            <person name="Chandrasekar V."/>
            <person name="Selvin J."/>
        </authorList>
    </citation>
    <scope>NUCLEOTIDE SEQUENCE</scope>
    <source>
        <strain evidence="2">MP1014</strain>
    </source>
</reference>
<feature type="transmembrane region" description="Helical" evidence="1">
    <location>
        <begin position="509"/>
        <end position="528"/>
    </location>
</feature>
<feature type="transmembrane region" description="Helical" evidence="1">
    <location>
        <begin position="245"/>
        <end position="266"/>
    </location>
</feature>
<keyword evidence="3" id="KW-1185">Reference proteome</keyword>
<feature type="transmembrane region" description="Helical" evidence="1">
    <location>
        <begin position="134"/>
        <end position="162"/>
    </location>
</feature>
<evidence type="ECO:0000256" key="1">
    <source>
        <dbReference type="SAM" id="Phobius"/>
    </source>
</evidence>
<feature type="transmembrane region" description="Helical" evidence="1">
    <location>
        <begin position="395"/>
        <end position="421"/>
    </location>
</feature>
<evidence type="ECO:0000313" key="2">
    <source>
        <dbReference type="EMBL" id="MEG3616470.1"/>
    </source>
</evidence>
<keyword evidence="1" id="KW-1133">Transmembrane helix</keyword>
<feature type="transmembrane region" description="Helical" evidence="1">
    <location>
        <begin position="350"/>
        <end position="374"/>
    </location>
</feature>
<comment type="caution">
    <text evidence="2">The sequence shown here is derived from an EMBL/GenBank/DDBJ whole genome shotgun (WGS) entry which is preliminary data.</text>
</comment>
<feature type="transmembrane region" description="Helical" evidence="1">
    <location>
        <begin position="304"/>
        <end position="322"/>
    </location>
</feature>
<dbReference type="Proteomes" id="UP001310387">
    <property type="component" value="Unassembled WGS sequence"/>
</dbReference>
<evidence type="ECO:0008006" key="4">
    <source>
        <dbReference type="Google" id="ProtNLM"/>
    </source>
</evidence>
<feature type="transmembrane region" description="Helical" evidence="1">
    <location>
        <begin position="462"/>
        <end position="479"/>
    </location>
</feature>
<evidence type="ECO:0000313" key="3">
    <source>
        <dbReference type="Proteomes" id="UP001310387"/>
    </source>
</evidence>
<proteinExistence type="predicted"/>
<keyword evidence="1" id="KW-0812">Transmembrane</keyword>